<evidence type="ECO:0000313" key="1">
    <source>
        <dbReference type="EMBL" id="RVT46333.1"/>
    </source>
</evidence>
<gene>
    <name evidence="1" type="ORF">ENE75_24670</name>
</gene>
<organism evidence="1 2">
    <name type="scientific">Rubrivivax albus</name>
    <dbReference type="NCBI Taxonomy" id="2499835"/>
    <lineage>
        <taxon>Bacteria</taxon>
        <taxon>Pseudomonadati</taxon>
        <taxon>Pseudomonadota</taxon>
        <taxon>Betaproteobacteria</taxon>
        <taxon>Burkholderiales</taxon>
        <taxon>Sphaerotilaceae</taxon>
        <taxon>Rubrivivax</taxon>
    </lineage>
</organism>
<accession>A0A3S2UJ68</accession>
<evidence type="ECO:0008006" key="3">
    <source>
        <dbReference type="Google" id="ProtNLM"/>
    </source>
</evidence>
<comment type="caution">
    <text evidence="1">The sequence shown here is derived from an EMBL/GenBank/DDBJ whole genome shotgun (WGS) entry which is preliminary data.</text>
</comment>
<dbReference type="AlphaFoldDB" id="A0A3S2UJ68"/>
<dbReference type="Proteomes" id="UP000288178">
    <property type="component" value="Unassembled WGS sequence"/>
</dbReference>
<protein>
    <recommendedName>
        <fullName evidence="3">CD-NTase-associated protein 12/Pycsar effector protein TIR domain-containing protein</fullName>
    </recommendedName>
</protein>
<sequence>MKRTVFYSWQSDLPNATNRSFIENALKDAAKQIAQDESIGVDPVIDRDTQGMAGAPDISLAIFSKISAADLFVADISFVANNENRFIPNPNVMVELGYALKAKGHEALVLV</sequence>
<reference evidence="1 2" key="1">
    <citation type="submission" date="2019-01" db="EMBL/GenBank/DDBJ databases">
        <authorList>
            <person name="Chen W.-M."/>
        </authorList>
    </citation>
    <scope>NUCLEOTIDE SEQUENCE [LARGE SCALE GENOMIC DNA]</scope>
    <source>
        <strain evidence="1 2">ICH-3</strain>
    </source>
</reference>
<evidence type="ECO:0000313" key="2">
    <source>
        <dbReference type="Proteomes" id="UP000288178"/>
    </source>
</evidence>
<name>A0A3S2UJ68_9BURK</name>
<keyword evidence="2" id="KW-1185">Reference proteome</keyword>
<feature type="non-terminal residue" evidence="1">
    <location>
        <position position="111"/>
    </location>
</feature>
<dbReference type="EMBL" id="SACT01000043">
    <property type="protein sequence ID" value="RVT46333.1"/>
    <property type="molecule type" value="Genomic_DNA"/>
</dbReference>
<proteinExistence type="predicted"/>